<accession>A0A699H7J4</accession>
<keyword evidence="1" id="KW-0695">RNA-directed DNA polymerase</keyword>
<dbReference type="PANTHER" id="PTHR33067">
    <property type="entry name" value="RNA-DIRECTED DNA POLYMERASE-RELATED"/>
    <property type="match status" value="1"/>
</dbReference>
<protein>
    <submittedName>
        <fullName evidence="1">Reverse transcriptase domain-containing protein</fullName>
    </submittedName>
</protein>
<evidence type="ECO:0000313" key="1">
    <source>
        <dbReference type="EMBL" id="GEX62025.1"/>
    </source>
</evidence>
<reference evidence="1" key="1">
    <citation type="journal article" date="2019" name="Sci. Rep.">
        <title>Draft genome of Tanacetum cinerariifolium, the natural source of mosquito coil.</title>
        <authorList>
            <person name="Yamashiro T."/>
            <person name="Shiraishi A."/>
            <person name="Satake H."/>
            <person name="Nakayama K."/>
        </authorList>
    </citation>
    <scope>NUCLEOTIDE SEQUENCE</scope>
</reference>
<dbReference type="EMBL" id="BKCJ010119365">
    <property type="protein sequence ID" value="GEX62025.1"/>
    <property type="molecule type" value="Genomic_DNA"/>
</dbReference>
<keyword evidence="1" id="KW-0548">Nucleotidyltransferase</keyword>
<dbReference type="GO" id="GO:0003964">
    <property type="term" value="F:RNA-directed DNA polymerase activity"/>
    <property type="evidence" value="ECO:0007669"/>
    <property type="project" value="UniProtKB-KW"/>
</dbReference>
<organism evidence="1">
    <name type="scientific">Tanacetum cinerariifolium</name>
    <name type="common">Dalmatian daisy</name>
    <name type="synonym">Chrysanthemum cinerariifolium</name>
    <dbReference type="NCBI Taxonomy" id="118510"/>
    <lineage>
        <taxon>Eukaryota</taxon>
        <taxon>Viridiplantae</taxon>
        <taxon>Streptophyta</taxon>
        <taxon>Embryophyta</taxon>
        <taxon>Tracheophyta</taxon>
        <taxon>Spermatophyta</taxon>
        <taxon>Magnoliopsida</taxon>
        <taxon>eudicotyledons</taxon>
        <taxon>Gunneridae</taxon>
        <taxon>Pentapetalae</taxon>
        <taxon>asterids</taxon>
        <taxon>campanulids</taxon>
        <taxon>Asterales</taxon>
        <taxon>Asteraceae</taxon>
        <taxon>Asteroideae</taxon>
        <taxon>Anthemideae</taxon>
        <taxon>Anthemidinae</taxon>
        <taxon>Tanacetum</taxon>
    </lineage>
</organism>
<name>A0A699H7J4_TANCI</name>
<comment type="caution">
    <text evidence="1">The sequence shown here is derived from an EMBL/GenBank/DDBJ whole genome shotgun (WGS) entry which is preliminary data.</text>
</comment>
<sequence length="260" mass="30008">MLPEQNPHQPLILYPSRLNKEKLQDKADIPIHSFLQMFKKIYFNISFAKALAHMPKFTKMFKALLTNKEKLLELANTPLNENCSVVLLKKLLEKLGDTERFLIPCDFYRLESCMALAYLGRPFLRTTHALVDVHSEELTLRVGDEKLVFNVESTSKYPQKHGDESIHKIDILDITCIDHFHEDSDFILEEIDTFLALDDSTSPDVDDGTFDMDGDIHPPNLELKDLPPHLKYAFLEGTSKLPVIIAKDLKREKKNNFERI</sequence>
<keyword evidence="1" id="KW-0808">Transferase</keyword>
<dbReference type="AlphaFoldDB" id="A0A699H7J4"/>
<dbReference type="PANTHER" id="PTHR33067:SF9">
    <property type="entry name" value="RNA-DIRECTED DNA POLYMERASE"/>
    <property type="match status" value="1"/>
</dbReference>
<proteinExistence type="predicted"/>
<gene>
    <name evidence="1" type="ORF">Tci_334000</name>
</gene>